<dbReference type="Pfam" id="PF17863">
    <property type="entry name" value="AAA_lid_2"/>
    <property type="match status" value="1"/>
</dbReference>
<comment type="caution">
    <text evidence="4">The sequence shown here is derived from an EMBL/GenBank/DDBJ whole genome shotgun (WGS) entry which is preliminary data.</text>
</comment>
<dbReference type="PANTHER" id="PTHR11603:SF132">
    <property type="entry name" value="C2H2-TYPE DOMAIN-CONTAINING PROTEIN"/>
    <property type="match status" value="1"/>
</dbReference>
<name>A0A1V6TYI9_9EURO</name>
<dbReference type="InterPro" id="IPR041628">
    <property type="entry name" value="ChlI/MoxR_AAA_lid"/>
</dbReference>
<evidence type="ECO:0000313" key="4">
    <source>
        <dbReference type="EMBL" id="OQE31385.1"/>
    </source>
</evidence>
<organism evidence="4 5">
    <name type="scientific">Penicillium steckii</name>
    <dbReference type="NCBI Taxonomy" id="303698"/>
    <lineage>
        <taxon>Eukaryota</taxon>
        <taxon>Fungi</taxon>
        <taxon>Dikarya</taxon>
        <taxon>Ascomycota</taxon>
        <taxon>Pezizomycotina</taxon>
        <taxon>Eurotiomycetes</taxon>
        <taxon>Eurotiomycetidae</taxon>
        <taxon>Eurotiales</taxon>
        <taxon>Aspergillaceae</taxon>
        <taxon>Penicillium</taxon>
    </lineage>
</organism>
<dbReference type="Proteomes" id="UP000191285">
    <property type="component" value="Unassembled WGS sequence"/>
</dbReference>
<dbReference type="InterPro" id="IPR052041">
    <property type="entry name" value="Nucleic_acid_metab_PIN/TRAM"/>
</dbReference>
<gene>
    <name evidence="4" type="ORF">PENSTE_c001G06529</name>
</gene>
<evidence type="ECO:0000256" key="2">
    <source>
        <dbReference type="ARBA" id="ARBA00023444"/>
    </source>
</evidence>
<feature type="domain" description="ChlI/MoxR AAA lid" evidence="3">
    <location>
        <begin position="270"/>
        <end position="329"/>
    </location>
</feature>
<dbReference type="OrthoDB" id="5582146at2759"/>
<dbReference type="AlphaFoldDB" id="A0A1V6TYI9"/>
<protein>
    <recommendedName>
        <fullName evidence="1">magnesium chelatase</fullName>
        <ecNumber evidence="1">6.6.1.1</ecNumber>
    </recommendedName>
</protein>
<dbReference type="GO" id="GO:0016851">
    <property type="term" value="F:magnesium chelatase activity"/>
    <property type="evidence" value="ECO:0007669"/>
    <property type="project" value="UniProtKB-EC"/>
</dbReference>
<dbReference type="Gene3D" id="3.40.50.300">
    <property type="entry name" value="P-loop containing nucleotide triphosphate hydrolases"/>
    <property type="match status" value="1"/>
</dbReference>
<dbReference type="InterPro" id="IPR027417">
    <property type="entry name" value="P-loop_NTPase"/>
</dbReference>
<evidence type="ECO:0000259" key="3">
    <source>
        <dbReference type="Pfam" id="PF17863"/>
    </source>
</evidence>
<proteinExistence type="predicted"/>
<keyword evidence="5" id="KW-1185">Reference proteome</keyword>
<evidence type="ECO:0000313" key="5">
    <source>
        <dbReference type="Proteomes" id="UP000191285"/>
    </source>
</evidence>
<dbReference type="PANTHER" id="PTHR11603">
    <property type="entry name" value="AAA FAMILY ATPASE"/>
    <property type="match status" value="1"/>
</dbReference>
<comment type="pathway">
    <text evidence="2">Porphyrin-containing compound metabolism.</text>
</comment>
<reference evidence="5" key="1">
    <citation type="journal article" date="2017" name="Nat. Microbiol.">
        <title>Global analysis of biosynthetic gene clusters reveals vast potential of secondary metabolite production in Penicillium species.</title>
        <authorList>
            <person name="Nielsen J.C."/>
            <person name="Grijseels S."/>
            <person name="Prigent S."/>
            <person name="Ji B."/>
            <person name="Dainat J."/>
            <person name="Nielsen K.F."/>
            <person name="Frisvad J.C."/>
            <person name="Workman M."/>
            <person name="Nielsen J."/>
        </authorList>
    </citation>
    <scope>NUCLEOTIDE SEQUENCE [LARGE SCALE GENOMIC DNA]</scope>
    <source>
        <strain evidence="5">IBT 24891</strain>
    </source>
</reference>
<sequence>MDLESLEYLARELSDLEVALFLCLASREHCLIETTGDCLNDLAKELALIASHTFELSFCIVDCTTSTTIGDLHNDILTSDARKNQQRPSYFRITSASSSNVSSYLGRPDQTKSPAPGTPLGGANVVSVVIAKNFNLVEEDVQVQALQLMRTRKLVTEGGTITAPDNFIFIPLVVRESEQLEPPLRTHLIEHLLVSHFHVPEDGYKHVEENDWLSDGQLSASSVVHSPKLVKKKRTVVDATQIDRLREASEIVTTSAEVVRYIQDIVVFLRLSRAVAGGISAKANKQFARFAQFLAPIHGIDYLTPSIVALAARKVFRHRIVVASPEDDRSLQYGSDLGAVSHVLMDVTPDSILDGVLALEPPV</sequence>
<dbReference type="EC" id="6.6.1.1" evidence="1"/>
<evidence type="ECO:0000256" key="1">
    <source>
        <dbReference type="ARBA" id="ARBA00012825"/>
    </source>
</evidence>
<dbReference type="EMBL" id="MLKD01000001">
    <property type="protein sequence ID" value="OQE31385.1"/>
    <property type="molecule type" value="Genomic_DNA"/>
</dbReference>
<accession>A0A1V6TYI9</accession>
<dbReference type="Gene3D" id="1.10.8.80">
    <property type="entry name" value="Magnesium chelatase subunit I, C-Terminal domain"/>
    <property type="match status" value="1"/>
</dbReference>